<keyword evidence="1" id="KW-0496">Mitochondrion</keyword>
<name>A0A101LTU7_PICGL</name>
<organism evidence="1">
    <name type="scientific">Picea glauca</name>
    <name type="common">White spruce</name>
    <name type="synonym">Pinus glauca</name>
    <dbReference type="NCBI Taxonomy" id="3330"/>
    <lineage>
        <taxon>Eukaryota</taxon>
        <taxon>Viridiplantae</taxon>
        <taxon>Streptophyta</taxon>
        <taxon>Embryophyta</taxon>
        <taxon>Tracheophyta</taxon>
        <taxon>Spermatophyta</taxon>
        <taxon>Pinopsida</taxon>
        <taxon>Pinidae</taxon>
        <taxon>Conifers I</taxon>
        <taxon>Pinales</taxon>
        <taxon>Pinaceae</taxon>
        <taxon>Picea</taxon>
    </lineage>
</organism>
<evidence type="ECO:0000313" key="1">
    <source>
        <dbReference type="EMBL" id="KUM45240.1"/>
    </source>
</evidence>
<sequence length="49" mass="5348">MMQNKAIHFMLFSPPYYNTLPALLPTPISPASIPALSTPSFLLLSTASR</sequence>
<gene>
    <name evidence="1" type="ORF">ABT39_MTgene3563</name>
</gene>
<protein>
    <submittedName>
        <fullName evidence="1">Uncharacterized protein</fullName>
    </submittedName>
</protein>
<comment type="caution">
    <text evidence="1">The sequence shown here is derived from an EMBL/GenBank/DDBJ whole genome shotgun (WGS) entry which is preliminary data.</text>
</comment>
<accession>A0A101LTU7</accession>
<dbReference type="AlphaFoldDB" id="A0A101LTU7"/>
<dbReference type="EMBL" id="LKAM01000023">
    <property type="protein sequence ID" value="KUM45240.1"/>
    <property type="molecule type" value="Genomic_DNA"/>
</dbReference>
<proteinExistence type="predicted"/>
<geneLocation type="mitochondrion" evidence="1"/>
<reference evidence="1" key="1">
    <citation type="journal article" date="2015" name="Genome Biol. Evol.">
        <title>Organellar Genomes of White Spruce (Picea glauca): Assembly and Annotation.</title>
        <authorList>
            <person name="Jackman S.D."/>
            <person name="Warren R.L."/>
            <person name="Gibb E.A."/>
            <person name="Vandervalk B.P."/>
            <person name="Mohamadi H."/>
            <person name="Chu J."/>
            <person name="Raymond A."/>
            <person name="Pleasance S."/>
            <person name="Coope R."/>
            <person name="Wildung M.R."/>
            <person name="Ritland C.E."/>
            <person name="Bousquet J."/>
            <person name="Jones S.J."/>
            <person name="Bohlmann J."/>
            <person name="Birol I."/>
        </authorList>
    </citation>
    <scope>NUCLEOTIDE SEQUENCE [LARGE SCALE GENOMIC DNA]</scope>
    <source>
        <tissue evidence="1">Flushing bud</tissue>
    </source>
</reference>